<dbReference type="CDD" id="cd09274">
    <property type="entry name" value="RNase_HI_RT_Ty3"/>
    <property type="match status" value="1"/>
</dbReference>
<dbReference type="PANTHER" id="PTHR37984">
    <property type="entry name" value="PROTEIN CBG26694"/>
    <property type="match status" value="1"/>
</dbReference>
<dbReference type="Gene3D" id="3.10.20.370">
    <property type="match status" value="1"/>
</dbReference>
<evidence type="ECO:0000313" key="2">
    <source>
        <dbReference type="EMBL" id="CAB4026305.1"/>
    </source>
</evidence>
<dbReference type="EMBL" id="CACRXK020014127">
    <property type="protein sequence ID" value="CAB4026305.1"/>
    <property type="molecule type" value="Genomic_DNA"/>
</dbReference>
<feature type="region of interest" description="Disordered" evidence="1">
    <location>
        <begin position="154"/>
        <end position="183"/>
    </location>
</feature>
<evidence type="ECO:0000256" key="1">
    <source>
        <dbReference type="SAM" id="MobiDB-lite"/>
    </source>
</evidence>
<dbReference type="InterPro" id="IPR043502">
    <property type="entry name" value="DNA/RNA_pol_sf"/>
</dbReference>
<dbReference type="FunFam" id="3.30.70.270:FF:000026">
    <property type="entry name" value="Transposon Ty3-G Gag-Pol polyprotein"/>
    <property type="match status" value="1"/>
</dbReference>
<dbReference type="InterPro" id="IPR005162">
    <property type="entry name" value="Retrotrans_gag_dom"/>
</dbReference>
<protein>
    <submittedName>
        <fullName evidence="2">Retrovirus-related Pol poly from transposon</fullName>
    </submittedName>
</protein>
<dbReference type="AlphaFoldDB" id="A0A7D9L6J4"/>
<evidence type="ECO:0000313" key="3">
    <source>
        <dbReference type="Proteomes" id="UP001152795"/>
    </source>
</evidence>
<dbReference type="Pfam" id="PF17919">
    <property type="entry name" value="RT_RNaseH_2"/>
    <property type="match status" value="1"/>
</dbReference>
<keyword evidence="3" id="KW-1185">Reference proteome</keyword>
<dbReference type="FunFam" id="3.10.20.370:FF:000001">
    <property type="entry name" value="Retrovirus-related Pol polyprotein from transposon 17.6-like protein"/>
    <property type="match status" value="1"/>
</dbReference>
<feature type="compositionally biased region" description="Polar residues" evidence="1">
    <location>
        <begin position="154"/>
        <end position="166"/>
    </location>
</feature>
<dbReference type="InterPro" id="IPR050951">
    <property type="entry name" value="Retrovirus_Pol_polyprotein"/>
</dbReference>
<gene>
    <name evidence="2" type="ORF">PACLA_8A022051</name>
</gene>
<dbReference type="Proteomes" id="UP001152795">
    <property type="component" value="Unassembled WGS sequence"/>
</dbReference>
<dbReference type="Gene3D" id="1.10.340.70">
    <property type="match status" value="1"/>
</dbReference>
<dbReference type="Gene3D" id="3.10.10.10">
    <property type="entry name" value="HIV Type 1 Reverse Transcriptase, subunit A, domain 1"/>
    <property type="match status" value="1"/>
</dbReference>
<dbReference type="InterPro" id="IPR000477">
    <property type="entry name" value="RT_dom"/>
</dbReference>
<name>A0A7D9L6J4_PARCT</name>
<dbReference type="FunFam" id="3.10.10.10:FF:000003">
    <property type="entry name" value="Retrovirus-related Pol polyprotein from transposon 297-like Protein"/>
    <property type="match status" value="1"/>
</dbReference>
<dbReference type="Gene3D" id="3.30.70.270">
    <property type="match status" value="2"/>
</dbReference>
<dbReference type="SUPFAM" id="SSF56672">
    <property type="entry name" value="DNA/RNA polymerases"/>
    <property type="match status" value="1"/>
</dbReference>
<dbReference type="Pfam" id="PF00078">
    <property type="entry name" value="RVT_1"/>
    <property type="match status" value="1"/>
</dbReference>
<dbReference type="PANTHER" id="PTHR37984:SF11">
    <property type="entry name" value="INTEGRASE CATALYTIC DOMAIN-CONTAINING PROTEIN"/>
    <property type="match status" value="1"/>
</dbReference>
<dbReference type="InterPro" id="IPR043128">
    <property type="entry name" value="Rev_trsase/Diguanyl_cyclase"/>
</dbReference>
<dbReference type="Pfam" id="PF03732">
    <property type="entry name" value="Retrotrans_gag"/>
    <property type="match status" value="1"/>
</dbReference>
<dbReference type="OrthoDB" id="115435at2759"/>
<feature type="compositionally biased region" description="Basic and acidic residues" evidence="1">
    <location>
        <begin position="167"/>
        <end position="180"/>
    </location>
</feature>
<reference evidence="2" key="1">
    <citation type="submission" date="2020-04" db="EMBL/GenBank/DDBJ databases">
        <authorList>
            <person name="Alioto T."/>
            <person name="Alioto T."/>
            <person name="Gomez Garrido J."/>
        </authorList>
    </citation>
    <scope>NUCLEOTIDE SEQUENCE</scope>
    <source>
        <strain evidence="2">A484AB</strain>
    </source>
</reference>
<proteinExistence type="predicted"/>
<organism evidence="2 3">
    <name type="scientific">Paramuricea clavata</name>
    <name type="common">Red gorgonian</name>
    <name type="synonym">Violescent sea-whip</name>
    <dbReference type="NCBI Taxonomy" id="317549"/>
    <lineage>
        <taxon>Eukaryota</taxon>
        <taxon>Metazoa</taxon>
        <taxon>Cnidaria</taxon>
        <taxon>Anthozoa</taxon>
        <taxon>Octocorallia</taxon>
        <taxon>Malacalcyonacea</taxon>
        <taxon>Plexauridae</taxon>
        <taxon>Paramuricea</taxon>
    </lineage>
</organism>
<dbReference type="PROSITE" id="PS50878">
    <property type="entry name" value="RT_POL"/>
    <property type="match status" value="1"/>
</dbReference>
<dbReference type="CDD" id="cd01647">
    <property type="entry name" value="RT_LTR"/>
    <property type="match status" value="1"/>
</dbReference>
<comment type="caution">
    <text evidence="2">The sequence shown here is derived from an EMBL/GenBank/DDBJ whole genome shotgun (WGS) entry which is preliminary data.</text>
</comment>
<sequence length="976" mass="110768">MNLRDAGRKRALLLHYVGERVNDIFDTLPDRGENNNFNAACDALTAYFTPKKNVSFEIFKFRKLQQVPGESIDEYHTRLQIAAKYCEFHDHDMEIKLQIELGTSSKKLRQHSFRNPSLALTDLISYARTLAETEKQASGIANSSFNMPSSAEINAVNKDNSSPNDQRSQKPEPKQKELPRTSEQVPTRKCFRCGLAWPHKDQPCPAEGQQCNNCKKYNHFARVCRSTRRKQPSNKVRKIEQAQQQVESDDSDEYVYTLETPADKENFQKTLRVGNSEIPFQIDTGSTANIINETSYKHLVDGNPTITLANGHTAIELDLIHVKVNAVTAEIPTRLTPLIQEYSDVFTGIGKLKNFKIHLHIDPSVKPVVQPTRRIPFAIRNRVEVELKHLEDSDIIEPTTGPTPWVSPIVVFPKPNQPDKIRLCVDMRMPNQAIQREHHPQPVIDDLITDLNGAKYFSKLDLSSAYHQLELDEDSRSITTFTTHKGLYRYKRLNFGTNSASEIFQNALDNVLNGIEGCRNISDDIIIFGKTEKDHNASLQKVLEVLKANNLKLGLAKCQFDKEQLEFFGYIFSADGISPSPSKVDAVKETPVSTNPTEVRSFLGMIQYCGRFIPNVATFSAPLRMLTQKDVKWDWTSMHQEAFETLKRLLTSDTVMGYFDPSKNTELHVDASPVGVGAILTQTTPGKDDTKVMAYASRSLTPVESRYSHIEKEALAIIYGIEHFRLYLNGHVFTLITDNKPLELIYKNLQSRPSSRIERWCLHLQEYSFHVKYRPGPKNPSDYLSRHPCTATNTRNSLENIAKEHVCLIAENTIPVAMDIACIKDATKQDPTLSKTIEFIQTNNWTALEKQDKMSTGVNIDELHALYKLRDELTVSSDADILLRGNRVVIPTKLRAQAVKLAHEGHQGLVKTKCLIREKVWFYQIDSYVEECLPISHSTKTPCTTKIDSDPKASMGYRLCRFSRPISKWRITSCGN</sequence>
<dbReference type="InterPro" id="IPR041577">
    <property type="entry name" value="RT_RNaseH_2"/>
</dbReference>
<accession>A0A7D9L6J4</accession>